<keyword evidence="7" id="KW-1185">Reference proteome</keyword>
<evidence type="ECO:0000313" key="6">
    <source>
        <dbReference type="EMBL" id="KAK3912277.1"/>
    </source>
</evidence>
<protein>
    <submittedName>
        <fullName evidence="6">E3 ubiquitin-protein ligase SH3RF1</fullName>
    </submittedName>
</protein>
<evidence type="ECO:0000256" key="3">
    <source>
        <dbReference type="ARBA" id="ARBA00022833"/>
    </source>
</evidence>
<dbReference type="PROSITE" id="PS50089">
    <property type="entry name" value="ZF_RING_2"/>
    <property type="match status" value="1"/>
</dbReference>
<dbReference type="SMART" id="SM00184">
    <property type="entry name" value="RING"/>
    <property type="match status" value="1"/>
</dbReference>
<proteinExistence type="predicted"/>
<name>A0AAE1LBQ7_9NEOP</name>
<dbReference type="Gene3D" id="3.30.40.10">
    <property type="entry name" value="Zinc/RING finger domain, C3HC4 (zinc finger)"/>
    <property type="match status" value="1"/>
</dbReference>
<dbReference type="GO" id="GO:0008270">
    <property type="term" value="F:zinc ion binding"/>
    <property type="evidence" value="ECO:0007669"/>
    <property type="project" value="UniProtKB-KW"/>
</dbReference>
<keyword evidence="1" id="KW-0479">Metal-binding</keyword>
<reference evidence="6" key="2">
    <citation type="journal article" date="2023" name="BMC Genomics">
        <title>Pest status, molecular evolution, and epigenetic factors derived from the genome assembly of Frankliniella fusca, a thysanopteran phytovirus vector.</title>
        <authorList>
            <person name="Catto M.A."/>
            <person name="Labadie P.E."/>
            <person name="Jacobson A.L."/>
            <person name="Kennedy G.G."/>
            <person name="Srinivasan R."/>
            <person name="Hunt B.G."/>
        </authorList>
    </citation>
    <scope>NUCLEOTIDE SEQUENCE</scope>
    <source>
        <strain evidence="6">PL_HMW_Pooled</strain>
    </source>
</reference>
<dbReference type="SUPFAM" id="SSF57850">
    <property type="entry name" value="RING/U-box"/>
    <property type="match status" value="1"/>
</dbReference>
<dbReference type="PANTHER" id="PTHR25464">
    <property type="entry name" value="TRIPARTITE MOTIF-CONTAINING PROTEIN 2-LIKE PROTEIN"/>
    <property type="match status" value="1"/>
</dbReference>
<dbReference type="InterPro" id="IPR017907">
    <property type="entry name" value="Znf_RING_CS"/>
</dbReference>
<evidence type="ECO:0000259" key="5">
    <source>
        <dbReference type="PROSITE" id="PS50089"/>
    </source>
</evidence>
<dbReference type="InterPro" id="IPR001841">
    <property type="entry name" value="Znf_RING"/>
</dbReference>
<comment type="caution">
    <text evidence="6">The sequence shown here is derived from an EMBL/GenBank/DDBJ whole genome shotgun (WGS) entry which is preliminary data.</text>
</comment>
<organism evidence="6 7">
    <name type="scientific">Frankliniella fusca</name>
    <dbReference type="NCBI Taxonomy" id="407009"/>
    <lineage>
        <taxon>Eukaryota</taxon>
        <taxon>Metazoa</taxon>
        <taxon>Ecdysozoa</taxon>
        <taxon>Arthropoda</taxon>
        <taxon>Hexapoda</taxon>
        <taxon>Insecta</taxon>
        <taxon>Pterygota</taxon>
        <taxon>Neoptera</taxon>
        <taxon>Paraneoptera</taxon>
        <taxon>Thysanoptera</taxon>
        <taxon>Terebrantia</taxon>
        <taxon>Thripoidea</taxon>
        <taxon>Thripidae</taxon>
        <taxon>Frankliniella</taxon>
    </lineage>
</organism>
<evidence type="ECO:0000256" key="1">
    <source>
        <dbReference type="ARBA" id="ARBA00022723"/>
    </source>
</evidence>
<dbReference type="InterPro" id="IPR013083">
    <property type="entry name" value="Znf_RING/FYVE/PHD"/>
</dbReference>
<dbReference type="PANTHER" id="PTHR25464:SF2">
    <property type="entry name" value="RING-TYPE DOMAIN-CONTAINING PROTEIN"/>
    <property type="match status" value="1"/>
</dbReference>
<dbReference type="AlphaFoldDB" id="A0AAE1LBQ7"/>
<gene>
    <name evidence="6" type="ORF">KUF71_021847</name>
</gene>
<keyword evidence="2 4" id="KW-0863">Zinc-finger</keyword>
<sequence length="453" mass="50377">MECEVCLEELDLKEKRPKFLPCGHTVCQRCVRRLRDRLCPQCRKALPKDLSTLPDNYYVIGQLQHAAQKSSSRSWWCVNCNQIASLSCEECHTVQSMKAALRTQTEAILPKASKELEAAMKCLQNCSEDRAPNVLKVLSQAEAVGSSWHLTLKCNRGRSSYTAQLETSAFGNILKALFMKKTIEGSLPTILNLEPKQSHLSQTPSCSTLHLNQEEGAKPRIDNLNIKLNSLSGPSERLESKSHWLSSVKSRGVRRIRYVHCHCDPEWTLQILRASVPTVEVAELFHPGTVHLTAVLTAPHLKRLSLVNTAIHDTLYRDPPMDELAVLGYNTIEHLSVSGDRGLPRETLLALLCQHSASLQELHLEVGTSRNGPGTAGPVPIEAWPRKCANLDDMLVACGLTALKKLVLLRNMDDDNAELDHSQHHCKKQLDKLRKVLPGAEVLCQSIKCVAAV</sequence>
<evidence type="ECO:0000256" key="4">
    <source>
        <dbReference type="PROSITE-ProRule" id="PRU00175"/>
    </source>
</evidence>
<feature type="domain" description="RING-type" evidence="5">
    <location>
        <begin position="3"/>
        <end position="43"/>
    </location>
</feature>
<keyword evidence="3" id="KW-0862">Zinc</keyword>
<accession>A0AAE1LBQ7</accession>
<reference evidence="6" key="1">
    <citation type="submission" date="2021-07" db="EMBL/GenBank/DDBJ databases">
        <authorList>
            <person name="Catto M.A."/>
            <person name="Jacobson A."/>
            <person name="Kennedy G."/>
            <person name="Labadie P."/>
            <person name="Hunt B.G."/>
            <person name="Srinivasan R."/>
        </authorList>
    </citation>
    <scope>NUCLEOTIDE SEQUENCE</scope>
    <source>
        <strain evidence="6">PL_HMW_Pooled</strain>
        <tissue evidence="6">Head</tissue>
    </source>
</reference>
<dbReference type="Pfam" id="PF14634">
    <property type="entry name" value="zf-RING_5"/>
    <property type="match status" value="1"/>
</dbReference>
<dbReference type="EMBL" id="JAHWGI010000292">
    <property type="protein sequence ID" value="KAK3912277.1"/>
    <property type="molecule type" value="Genomic_DNA"/>
</dbReference>
<dbReference type="Proteomes" id="UP001219518">
    <property type="component" value="Unassembled WGS sequence"/>
</dbReference>
<evidence type="ECO:0000256" key="2">
    <source>
        <dbReference type="ARBA" id="ARBA00022771"/>
    </source>
</evidence>
<dbReference type="PROSITE" id="PS00518">
    <property type="entry name" value="ZF_RING_1"/>
    <property type="match status" value="1"/>
</dbReference>
<evidence type="ECO:0000313" key="7">
    <source>
        <dbReference type="Proteomes" id="UP001219518"/>
    </source>
</evidence>